<protein>
    <submittedName>
        <fullName evidence="1">Uncharacterized protein</fullName>
    </submittedName>
</protein>
<evidence type="ECO:0000313" key="2">
    <source>
        <dbReference type="Proteomes" id="UP000799755"/>
    </source>
</evidence>
<sequence>MHAAACIDDANAYDVQFNHLFTPPQSPATHATRYTHVIFLLGDSLPNNSPIRRCARMAMAETCNLHMQKRSFEPRGRRTQASACTTASEERKHLPLDSYPCTKQYDPVSAIERKAEMRETCLVWGPVMEDAPFPAIGDAGLFGKEICGSETSRIRSDSSPDIMIYWLSGVQRVMVSDGLLPPEKFNYYKEWPRDQNKERNRSRHVLAYLHFPIHLYCLSCERNLALFLRLLRVLLAGRLRHNPAYYYSHCLKLAKSCNDLILENSCLAFYLTCPAIHRAQISQGHLYSKLRPQLDGELELELPTTSFQSLGLKPISQGVNTSAAMQPLWFPYPLHSMFFRIVPTSLAQLWRVGGSSYIFPASMLEADTHPVLESIGYYRNLARFCTWIEKVAEGKQGAWTEAR</sequence>
<keyword evidence="2" id="KW-1185">Reference proteome</keyword>
<organism evidence="1 2">
    <name type="scientific">Lindgomyces ingoldianus</name>
    <dbReference type="NCBI Taxonomy" id="673940"/>
    <lineage>
        <taxon>Eukaryota</taxon>
        <taxon>Fungi</taxon>
        <taxon>Dikarya</taxon>
        <taxon>Ascomycota</taxon>
        <taxon>Pezizomycotina</taxon>
        <taxon>Dothideomycetes</taxon>
        <taxon>Pleosporomycetidae</taxon>
        <taxon>Pleosporales</taxon>
        <taxon>Lindgomycetaceae</taxon>
        <taxon>Lindgomyces</taxon>
    </lineage>
</organism>
<dbReference type="Proteomes" id="UP000799755">
    <property type="component" value="Unassembled WGS sequence"/>
</dbReference>
<comment type="caution">
    <text evidence="1">The sequence shown here is derived from an EMBL/GenBank/DDBJ whole genome shotgun (WGS) entry which is preliminary data.</text>
</comment>
<gene>
    <name evidence="1" type="ORF">BDR25DRAFT_355804</name>
</gene>
<proteinExistence type="predicted"/>
<evidence type="ECO:0000313" key="1">
    <source>
        <dbReference type="EMBL" id="KAF2470094.1"/>
    </source>
</evidence>
<dbReference type="EMBL" id="MU003509">
    <property type="protein sequence ID" value="KAF2470094.1"/>
    <property type="molecule type" value="Genomic_DNA"/>
</dbReference>
<reference evidence="1" key="1">
    <citation type="journal article" date="2020" name="Stud. Mycol.">
        <title>101 Dothideomycetes genomes: a test case for predicting lifestyles and emergence of pathogens.</title>
        <authorList>
            <person name="Haridas S."/>
            <person name="Albert R."/>
            <person name="Binder M."/>
            <person name="Bloem J."/>
            <person name="Labutti K."/>
            <person name="Salamov A."/>
            <person name="Andreopoulos B."/>
            <person name="Baker S."/>
            <person name="Barry K."/>
            <person name="Bills G."/>
            <person name="Bluhm B."/>
            <person name="Cannon C."/>
            <person name="Castanera R."/>
            <person name="Culley D."/>
            <person name="Daum C."/>
            <person name="Ezra D."/>
            <person name="Gonzalez J."/>
            <person name="Henrissat B."/>
            <person name="Kuo A."/>
            <person name="Liang C."/>
            <person name="Lipzen A."/>
            <person name="Lutzoni F."/>
            <person name="Magnuson J."/>
            <person name="Mondo S."/>
            <person name="Nolan M."/>
            <person name="Ohm R."/>
            <person name="Pangilinan J."/>
            <person name="Park H.-J."/>
            <person name="Ramirez L."/>
            <person name="Alfaro M."/>
            <person name="Sun H."/>
            <person name="Tritt A."/>
            <person name="Yoshinaga Y."/>
            <person name="Zwiers L.-H."/>
            <person name="Turgeon B."/>
            <person name="Goodwin S."/>
            <person name="Spatafora J."/>
            <person name="Crous P."/>
            <person name="Grigoriev I."/>
        </authorList>
    </citation>
    <scope>NUCLEOTIDE SEQUENCE</scope>
    <source>
        <strain evidence="1">ATCC 200398</strain>
    </source>
</reference>
<name>A0ACB6QSV9_9PLEO</name>
<accession>A0ACB6QSV9</accession>